<dbReference type="AlphaFoldDB" id="A0A452SEG5"/>
<evidence type="ECO:0000313" key="2">
    <source>
        <dbReference type="Ensembl" id="ENSUAMP00000030827.1"/>
    </source>
</evidence>
<dbReference type="OMA" id="AMRWYLT"/>
<proteinExistence type="predicted"/>
<feature type="transmembrane region" description="Helical" evidence="1">
    <location>
        <begin position="66"/>
        <end position="84"/>
    </location>
</feature>
<reference evidence="3" key="1">
    <citation type="submission" date="2016-06" db="EMBL/GenBank/DDBJ databases">
        <title>De novo assembly and RNA-Seq shows season-dependent expression and editing in black bear kidneys.</title>
        <authorList>
            <person name="Korstanje R."/>
            <person name="Srivastava A."/>
            <person name="Sarsani V.K."/>
            <person name="Sheehan S.M."/>
            <person name="Seger R.L."/>
            <person name="Barter M.E."/>
            <person name="Lindqvist C."/>
            <person name="Brody L.C."/>
            <person name="Mullikin J.C."/>
        </authorList>
    </citation>
    <scope>NUCLEOTIDE SEQUENCE [LARGE SCALE GENOMIC DNA]</scope>
</reference>
<keyword evidence="1" id="KW-0812">Transmembrane</keyword>
<dbReference type="Ensembl" id="ENSUAMT00000034389.1">
    <property type="protein sequence ID" value="ENSUAMP00000030827.1"/>
    <property type="gene ID" value="ENSUAMG00000023675.1"/>
</dbReference>
<keyword evidence="1" id="KW-0472">Membrane</keyword>
<reference evidence="2" key="3">
    <citation type="submission" date="2025-09" db="UniProtKB">
        <authorList>
            <consortium name="Ensembl"/>
        </authorList>
    </citation>
    <scope>IDENTIFICATION</scope>
</reference>
<sequence length="113" mass="13441">MSFILIRQFLLGITGSYDVCIFNFLRNLHTVFHSGYTIFISFSSPYSHQHLLLEFSNLHILTGVRWYLIVVFICIFLMMLSNFSCVCLPFMYLLWKSVCIFCLFLIRLFVLWC</sequence>
<evidence type="ECO:0000313" key="3">
    <source>
        <dbReference type="Proteomes" id="UP000291022"/>
    </source>
</evidence>
<feature type="transmembrane region" description="Helical" evidence="1">
    <location>
        <begin position="90"/>
        <end position="112"/>
    </location>
</feature>
<dbReference type="Proteomes" id="UP000291022">
    <property type="component" value="Unassembled WGS sequence"/>
</dbReference>
<name>A0A452SEG5_URSAM</name>
<organism evidence="2 3">
    <name type="scientific">Ursus americanus</name>
    <name type="common">American black bear</name>
    <name type="synonym">Euarctos americanus</name>
    <dbReference type="NCBI Taxonomy" id="9643"/>
    <lineage>
        <taxon>Eukaryota</taxon>
        <taxon>Metazoa</taxon>
        <taxon>Chordata</taxon>
        <taxon>Craniata</taxon>
        <taxon>Vertebrata</taxon>
        <taxon>Euteleostomi</taxon>
        <taxon>Mammalia</taxon>
        <taxon>Eutheria</taxon>
        <taxon>Laurasiatheria</taxon>
        <taxon>Carnivora</taxon>
        <taxon>Caniformia</taxon>
        <taxon>Ursidae</taxon>
        <taxon>Ursus</taxon>
    </lineage>
</organism>
<dbReference type="GeneTree" id="ENSGT01150000289849"/>
<protein>
    <submittedName>
        <fullName evidence="2">Uncharacterized protein</fullName>
    </submittedName>
</protein>
<reference evidence="2" key="2">
    <citation type="submission" date="2025-08" db="UniProtKB">
        <authorList>
            <consortium name="Ensembl"/>
        </authorList>
    </citation>
    <scope>IDENTIFICATION</scope>
</reference>
<evidence type="ECO:0000256" key="1">
    <source>
        <dbReference type="SAM" id="Phobius"/>
    </source>
</evidence>
<keyword evidence="3" id="KW-1185">Reference proteome</keyword>
<keyword evidence="1" id="KW-1133">Transmembrane helix</keyword>
<accession>A0A452SEG5</accession>